<dbReference type="InterPro" id="IPR051606">
    <property type="entry name" value="Polyketide_Oxido-like"/>
</dbReference>
<name>A0A162K5S1_9BACL</name>
<dbReference type="InterPro" id="IPR016040">
    <property type="entry name" value="NAD(P)-bd_dom"/>
</dbReference>
<dbReference type="CDD" id="cd05244">
    <property type="entry name" value="BVR-B_like_SDR_a"/>
    <property type="match status" value="1"/>
</dbReference>
<dbReference type="PANTHER" id="PTHR43355:SF2">
    <property type="entry name" value="FLAVIN REDUCTASE (NADPH)"/>
    <property type="match status" value="1"/>
</dbReference>
<evidence type="ECO:0000313" key="2">
    <source>
        <dbReference type="EMBL" id="OAB43416.1"/>
    </source>
</evidence>
<evidence type="ECO:0000313" key="3">
    <source>
        <dbReference type="Proteomes" id="UP000077355"/>
    </source>
</evidence>
<dbReference type="EMBL" id="LVJI01000028">
    <property type="protein sequence ID" value="OAB43416.1"/>
    <property type="molecule type" value="Genomic_DNA"/>
</dbReference>
<protein>
    <recommendedName>
        <fullName evidence="1">NAD(P)-binding domain-containing protein</fullName>
    </recommendedName>
</protein>
<feature type="domain" description="NAD(P)-binding" evidence="1">
    <location>
        <begin position="7"/>
        <end position="196"/>
    </location>
</feature>
<dbReference type="RefSeq" id="WP_068651575.1">
    <property type="nucleotide sequence ID" value="NZ_CP043611.1"/>
</dbReference>
<dbReference type="Pfam" id="PF13460">
    <property type="entry name" value="NAD_binding_10"/>
    <property type="match status" value="1"/>
</dbReference>
<dbReference type="Gene3D" id="3.40.50.720">
    <property type="entry name" value="NAD(P)-binding Rossmann-like Domain"/>
    <property type="match status" value="1"/>
</dbReference>
<comment type="caution">
    <text evidence="2">The sequence shown here is derived from an EMBL/GenBank/DDBJ whole genome shotgun (WGS) entry which is preliminary data.</text>
</comment>
<dbReference type="SUPFAM" id="SSF51735">
    <property type="entry name" value="NAD(P)-binding Rossmann-fold domains"/>
    <property type="match status" value="1"/>
</dbReference>
<dbReference type="OrthoDB" id="9785372at2"/>
<proteinExistence type="predicted"/>
<reference evidence="2 3" key="1">
    <citation type="submission" date="2016-03" db="EMBL/GenBank/DDBJ databases">
        <title>Draft genome sequence of Paenibacillus antarcticus CECT 5836.</title>
        <authorList>
            <person name="Shin S.-K."/>
            <person name="Yi H."/>
        </authorList>
    </citation>
    <scope>NUCLEOTIDE SEQUENCE [LARGE SCALE GENOMIC DNA]</scope>
    <source>
        <strain evidence="2 3">CECT 5836</strain>
    </source>
</reference>
<dbReference type="Proteomes" id="UP000077355">
    <property type="component" value="Unassembled WGS sequence"/>
</dbReference>
<dbReference type="GO" id="GO:0016646">
    <property type="term" value="F:oxidoreductase activity, acting on the CH-NH group of donors, NAD or NADP as acceptor"/>
    <property type="evidence" value="ECO:0007669"/>
    <property type="project" value="TreeGrafter"/>
</dbReference>
<dbReference type="AlphaFoldDB" id="A0A162K5S1"/>
<sequence>MNIAVIGASGRIGIRIVREASRRGYKATAIVRDSKKVEDLGELVVIEKDVFELTTELESFDVVVSAYGTKPGEEHLHIEANKKLIELALQAPSTRLLVVGGAGSLYVDDQGTRVLDTPGFPDIYLPTATNQSEALKLYLAEEDCDWTFISPPAEIEPGERTGLYQTGKDHLLVNKEGRSYISMEDYAVAVLDEIEQPKHSKERFTVASV</sequence>
<dbReference type="PANTHER" id="PTHR43355">
    <property type="entry name" value="FLAVIN REDUCTASE (NADPH)"/>
    <property type="match status" value="1"/>
</dbReference>
<evidence type="ECO:0000259" key="1">
    <source>
        <dbReference type="Pfam" id="PF13460"/>
    </source>
</evidence>
<keyword evidence="3" id="KW-1185">Reference proteome</keyword>
<accession>A0A162K5S1</accession>
<gene>
    <name evidence="2" type="ORF">PBAT_18160</name>
</gene>
<organism evidence="2 3">
    <name type="scientific">Paenibacillus antarcticus</name>
    <dbReference type="NCBI Taxonomy" id="253703"/>
    <lineage>
        <taxon>Bacteria</taxon>
        <taxon>Bacillati</taxon>
        <taxon>Bacillota</taxon>
        <taxon>Bacilli</taxon>
        <taxon>Bacillales</taxon>
        <taxon>Paenibacillaceae</taxon>
        <taxon>Paenibacillus</taxon>
    </lineage>
</organism>
<dbReference type="InterPro" id="IPR036291">
    <property type="entry name" value="NAD(P)-bd_dom_sf"/>
</dbReference>